<evidence type="ECO:0000256" key="4">
    <source>
        <dbReference type="ARBA" id="ARBA00023136"/>
    </source>
</evidence>
<keyword evidence="4 5" id="KW-0472">Membrane</keyword>
<dbReference type="Pfam" id="PF04191">
    <property type="entry name" value="PEMT"/>
    <property type="match status" value="1"/>
</dbReference>
<evidence type="ECO:0000256" key="5">
    <source>
        <dbReference type="SAM" id="Phobius"/>
    </source>
</evidence>
<keyword evidence="2 5" id="KW-0812">Transmembrane</keyword>
<dbReference type="Proteomes" id="UP000051221">
    <property type="component" value="Unassembled WGS sequence"/>
</dbReference>
<feature type="transmembrane region" description="Helical" evidence="5">
    <location>
        <begin position="92"/>
        <end position="122"/>
    </location>
</feature>
<keyword evidence="7" id="KW-1185">Reference proteome</keyword>
<keyword evidence="3 5" id="KW-1133">Transmembrane helix</keyword>
<accession>A0A0Q2RLE4</accession>
<proteinExistence type="predicted"/>
<dbReference type="InterPro" id="IPR007318">
    <property type="entry name" value="Phopholipid_MeTrfase"/>
</dbReference>
<gene>
    <name evidence="6" type="ORF">AMR76_16120</name>
</gene>
<sequence>MRYLELKIPPVALFLIALVMVNRLAQACRFADVTLPYKYGVFAVCFVLSGVIGIAGVVQFRRAKTTVNPTKPHEASTVVDSGIFHYSRNPMYLALLLLLLGFAYWHQNGVSLLVVGLFVIYMNRFQIQPEERVLTRLFGRAYTDYKARVRRWI</sequence>
<comment type="caution">
    <text evidence="6">The sequence shown here is derived from an EMBL/GenBank/DDBJ whole genome shotgun (WGS) entry which is preliminary data.</text>
</comment>
<dbReference type="InParanoid" id="A0A0Q2RLE4"/>
<dbReference type="EMBL" id="LKHS01000015">
    <property type="protein sequence ID" value="KQH84822.1"/>
    <property type="molecule type" value="Genomic_DNA"/>
</dbReference>
<dbReference type="Gene3D" id="1.20.120.1630">
    <property type="match status" value="1"/>
</dbReference>
<dbReference type="AlphaFoldDB" id="A0A0Q2RLE4"/>
<comment type="subcellular location">
    <subcellularLocation>
        <location evidence="1">Endomembrane system</location>
        <topology evidence="1">Multi-pass membrane protein</topology>
    </subcellularLocation>
</comment>
<dbReference type="GO" id="GO:0016740">
    <property type="term" value="F:transferase activity"/>
    <property type="evidence" value="ECO:0007669"/>
    <property type="project" value="UniProtKB-ARBA"/>
</dbReference>
<evidence type="ECO:0000313" key="6">
    <source>
        <dbReference type="EMBL" id="KQH84822.1"/>
    </source>
</evidence>
<protein>
    <recommendedName>
        <fullName evidence="8">Isoprenylcysteine carboxyl methyltransferase</fullName>
    </recommendedName>
</protein>
<evidence type="ECO:0000256" key="2">
    <source>
        <dbReference type="ARBA" id="ARBA00022692"/>
    </source>
</evidence>
<dbReference type="GO" id="GO:0012505">
    <property type="term" value="C:endomembrane system"/>
    <property type="evidence" value="ECO:0007669"/>
    <property type="project" value="UniProtKB-SubCell"/>
</dbReference>
<dbReference type="RefSeq" id="WP_055466581.1">
    <property type="nucleotide sequence ID" value="NZ_LKHS01000015.1"/>
</dbReference>
<name>A0A0Q2RLE4_VIBFU</name>
<feature type="transmembrane region" description="Helical" evidence="5">
    <location>
        <begin position="37"/>
        <end position="58"/>
    </location>
</feature>
<organism evidence="6 7">
    <name type="scientific">Vibrio furnissii</name>
    <dbReference type="NCBI Taxonomy" id="29494"/>
    <lineage>
        <taxon>Bacteria</taxon>
        <taxon>Pseudomonadati</taxon>
        <taxon>Pseudomonadota</taxon>
        <taxon>Gammaproteobacteria</taxon>
        <taxon>Vibrionales</taxon>
        <taxon>Vibrionaceae</taxon>
        <taxon>Vibrio</taxon>
    </lineage>
</organism>
<dbReference type="PANTHER" id="PTHR12714">
    <property type="entry name" value="PROTEIN-S ISOPRENYLCYSTEINE O-METHYLTRANSFERASE"/>
    <property type="match status" value="1"/>
</dbReference>
<dbReference type="PANTHER" id="PTHR12714:SF24">
    <property type="entry name" value="SLR1182 PROTEIN"/>
    <property type="match status" value="1"/>
</dbReference>
<evidence type="ECO:0000256" key="3">
    <source>
        <dbReference type="ARBA" id="ARBA00022989"/>
    </source>
</evidence>
<reference evidence="6 7" key="1">
    <citation type="submission" date="2015-08" db="EMBL/GenBank/DDBJ databases">
        <title>Antibacterial properties of a collection of Vibrionaceae strains.</title>
        <authorList>
            <person name="Giubergia S."/>
        </authorList>
    </citation>
    <scope>NUCLEOTIDE SEQUENCE [LARGE SCALE GENOMIC DNA]</scope>
    <source>
        <strain evidence="6 7">S0821</strain>
    </source>
</reference>
<evidence type="ECO:0008006" key="8">
    <source>
        <dbReference type="Google" id="ProtNLM"/>
    </source>
</evidence>
<evidence type="ECO:0000256" key="1">
    <source>
        <dbReference type="ARBA" id="ARBA00004127"/>
    </source>
</evidence>
<evidence type="ECO:0000313" key="7">
    <source>
        <dbReference type="Proteomes" id="UP000051221"/>
    </source>
</evidence>